<feature type="domain" description="Flagellar hook-associated protein 2 C-terminal" evidence="7">
    <location>
        <begin position="241"/>
        <end position="467"/>
    </location>
</feature>
<dbReference type="Pfam" id="PF02465">
    <property type="entry name" value="FliD_N"/>
    <property type="match status" value="1"/>
</dbReference>
<keyword evidence="8" id="KW-0966">Cell projection</keyword>
<dbReference type="PANTHER" id="PTHR30288:SF0">
    <property type="entry name" value="FLAGELLAR HOOK-ASSOCIATED PROTEIN 2"/>
    <property type="match status" value="1"/>
</dbReference>
<comment type="subunit">
    <text evidence="2 5">Homopentamer.</text>
</comment>
<evidence type="ECO:0000259" key="6">
    <source>
        <dbReference type="Pfam" id="PF02465"/>
    </source>
</evidence>
<keyword evidence="5" id="KW-0964">Secreted</keyword>
<comment type="caution">
    <text evidence="8">The sequence shown here is derived from an EMBL/GenBank/DDBJ whole genome shotgun (WGS) entry which is preliminary data.</text>
</comment>
<keyword evidence="3" id="KW-0175">Coiled coil</keyword>
<protein>
    <recommendedName>
        <fullName evidence="5">Flagellar hook-associated protein 2</fullName>
        <shortName evidence="5">HAP2</shortName>
    </recommendedName>
    <alternativeName>
        <fullName evidence="5">Flagellar cap protein</fullName>
    </alternativeName>
</protein>
<evidence type="ECO:0000256" key="2">
    <source>
        <dbReference type="ARBA" id="ARBA00011255"/>
    </source>
</evidence>
<evidence type="ECO:0000256" key="4">
    <source>
        <dbReference type="ARBA" id="ARBA00023143"/>
    </source>
</evidence>
<dbReference type="Proteomes" id="UP001500279">
    <property type="component" value="Unassembled WGS sequence"/>
</dbReference>
<dbReference type="RefSeq" id="WP_141285057.1">
    <property type="nucleotide sequence ID" value="NZ_BAAAEW010000023.1"/>
</dbReference>
<dbReference type="EMBL" id="BAAAEW010000023">
    <property type="protein sequence ID" value="GAA0757031.1"/>
    <property type="molecule type" value="Genomic_DNA"/>
</dbReference>
<dbReference type="Pfam" id="PF07195">
    <property type="entry name" value="FliD_C"/>
    <property type="match status" value="1"/>
</dbReference>
<feature type="domain" description="Flagellar hook-associated protein 2 N-terminal" evidence="6">
    <location>
        <begin position="13"/>
        <end position="109"/>
    </location>
</feature>
<dbReference type="PANTHER" id="PTHR30288">
    <property type="entry name" value="FLAGELLAR CAP/ASSEMBLY PROTEIN FLID"/>
    <property type="match status" value="1"/>
</dbReference>
<evidence type="ECO:0000256" key="1">
    <source>
        <dbReference type="ARBA" id="ARBA00009764"/>
    </source>
</evidence>
<gene>
    <name evidence="8" type="primary">fliD_1</name>
    <name evidence="8" type="ORF">GCM10009107_36210</name>
</gene>
<proteinExistence type="inferred from homology"/>
<evidence type="ECO:0000259" key="7">
    <source>
        <dbReference type="Pfam" id="PF07195"/>
    </source>
</evidence>
<keyword evidence="8" id="KW-0969">Cilium</keyword>
<comment type="similarity">
    <text evidence="1 5">Belongs to the FliD family.</text>
</comment>
<comment type="function">
    <text evidence="5">Required for morphogenesis and for the elongation of the flagellar filament by facilitating polymerization of the flagellin monomers at the tip of growing filament. Forms a capping structure, which prevents flagellin subunits (transported through the central channel of the flagellum) from leaking out without polymerization at the distal end.</text>
</comment>
<sequence length="483" mass="49519">MTSSTLSSMGVGSGLDVTSIIKSLMAVEHRPVDLLATEQTTLSTTLSSMGKMQSYASTMGDKAQALADLSLWSKKSFTSSDSTAVAGSAEDGTAAGSYSVSVQALASSQTLTSGAFSSSSATLSEGTLTIELGTWGSGSPASGFTAKDGSSALNITIGPDDTSLTSVRDKINAAGAGVTASIVTDANGSRLSLRSTATGAENGFRITASETSDDGDAGTGLSALAYDATASSNTMTRNLAAGNAKATVNGIQVESSTNTFSTVAEGVTFTVGKVTGDATTEITITDNTDAVTTGIKDFVKAFNDLASYIKDQTKYDETAKKGAPLQGDRTAIGFQWQMRGIINDGTKASSSLSHLSDIGISMAADGTLKLDSAKLETAMKNPAEVRKALATDGADAESSGFMDRFRDLADAATASDGSLQTRQDALNAAIKRNQSQQDSMEARLVGVQARYEAQYQALDTQMASLNALSSYVTQQMAALSSSS</sequence>
<reference evidence="8 9" key="1">
    <citation type="journal article" date="2019" name="Int. J. Syst. Evol. Microbiol.">
        <title>The Global Catalogue of Microorganisms (GCM) 10K type strain sequencing project: providing services to taxonomists for standard genome sequencing and annotation.</title>
        <authorList>
            <consortium name="The Broad Institute Genomics Platform"/>
            <consortium name="The Broad Institute Genome Sequencing Center for Infectious Disease"/>
            <person name="Wu L."/>
            <person name="Ma J."/>
        </authorList>
    </citation>
    <scope>NUCLEOTIDE SEQUENCE [LARGE SCALE GENOMIC DNA]</scope>
    <source>
        <strain evidence="8 9">JCM 15503</strain>
    </source>
</reference>
<dbReference type="InterPro" id="IPR010809">
    <property type="entry name" value="FliD_C"/>
</dbReference>
<evidence type="ECO:0000256" key="5">
    <source>
        <dbReference type="RuleBase" id="RU362066"/>
    </source>
</evidence>
<evidence type="ECO:0000313" key="8">
    <source>
        <dbReference type="EMBL" id="GAA0757031.1"/>
    </source>
</evidence>
<dbReference type="InterPro" id="IPR003481">
    <property type="entry name" value="FliD_N"/>
</dbReference>
<keyword evidence="4 5" id="KW-0975">Bacterial flagellum</keyword>
<name>A0ABN1K789_9BURK</name>
<comment type="subcellular location">
    <subcellularLocation>
        <location evidence="5">Secreted</location>
    </subcellularLocation>
    <subcellularLocation>
        <location evidence="5">Bacterial flagellum</location>
    </subcellularLocation>
</comment>
<dbReference type="InterPro" id="IPR040026">
    <property type="entry name" value="FliD"/>
</dbReference>
<organism evidence="8 9">
    <name type="scientific">Ideonella azotifigens</name>
    <dbReference type="NCBI Taxonomy" id="513160"/>
    <lineage>
        <taxon>Bacteria</taxon>
        <taxon>Pseudomonadati</taxon>
        <taxon>Pseudomonadota</taxon>
        <taxon>Betaproteobacteria</taxon>
        <taxon>Burkholderiales</taxon>
        <taxon>Sphaerotilaceae</taxon>
        <taxon>Ideonella</taxon>
    </lineage>
</organism>
<keyword evidence="8" id="KW-0282">Flagellum</keyword>
<keyword evidence="9" id="KW-1185">Reference proteome</keyword>
<evidence type="ECO:0000313" key="9">
    <source>
        <dbReference type="Proteomes" id="UP001500279"/>
    </source>
</evidence>
<evidence type="ECO:0000256" key="3">
    <source>
        <dbReference type="ARBA" id="ARBA00023054"/>
    </source>
</evidence>
<accession>A0ABN1K789</accession>